<organism evidence="8 9">
    <name type="scientific">Gopherus agassizii</name>
    <name type="common">Agassiz's desert tortoise</name>
    <dbReference type="NCBI Taxonomy" id="38772"/>
    <lineage>
        <taxon>Eukaryota</taxon>
        <taxon>Metazoa</taxon>
        <taxon>Chordata</taxon>
        <taxon>Craniata</taxon>
        <taxon>Vertebrata</taxon>
        <taxon>Euteleostomi</taxon>
        <taxon>Archelosauria</taxon>
        <taxon>Testudinata</taxon>
        <taxon>Testudines</taxon>
        <taxon>Cryptodira</taxon>
        <taxon>Durocryptodira</taxon>
        <taxon>Testudinoidea</taxon>
        <taxon>Testudinidae</taxon>
        <taxon>Gopherus</taxon>
    </lineage>
</organism>
<keyword evidence="4" id="KW-0862">Zinc</keyword>
<dbReference type="InterPro" id="IPR050195">
    <property type="entry name" value="Primate_lentivir_Gag_pol-like"/>
</dbReference>
<dbReference type="Gene3D" id="1.10.150.490">
    <property type="entry name" value="Retroviral GAG p10 protein"/>
    <property type="match status" value="1"/>
</dbReference>
<dbReference type="Pfam" id="PF19317">
    <property type="entry name" value="Gag_p24_C"/>
    <property type="match status" value="1"/>
</dbReference>
<dbReference type="Gene3D" id="4.10.60.10">
    <property type="entry name" value="Zinc finger, CCHC-type"/>
    <property type="match status" value="1"/>
</dbReference>
<proteinExistence type="predicted"/>
<reference evidence="9" key="1">
    <citation type="journal article" date="2017" name="PLoS ONE">
        <title>The Agassiz's desert tortoise genome provides a resource for the conservation of a threatened species.</title>
        <authorList>
            <person name="Tollis M."/>
            <person name="DeNardo D.F."/>
            <person name="Cornelius J.A."/>
            <person name="Dolby G.A."/>
            <person name="Edwards T."/>
            <person name="Henen B.T."/>
            <person name="Karl A.E."/>
            <person name="Murphy R.W."/>
            <person name="Kusumi K."/>
        </authorList>
    </citation>
    <scope>NUCLEOTIDE SEQUENCE [LARGE SCALE GENOMIC DNA]</scope>
</reference>
<dbReference type="SMART" id="SM00343">
    <property type="entry name" value="ZnF_C2HC"/>
    <property type="match status" value="2"/>
</dbReference>
<protein>
    <recommendedName>
        <fullName evidence="7">CCHC-type domain-containing protein</fullName>
    </recommendedName>
</protein>
<dbReference type="GO" id="GO:0003676">
    <property type="term" value="F:nucleic acid binding"/>
    <property type="evidence" value="ECO:0007669"/>
    <property type="project" value="InterPro"/>
</dbReference>
<feature type="domain" description="CCHC-type" evidence="7">
    <location>
        <begin position="586"/>
        <end position="601"/>
    </location>
</feature>
<evidence type="ECO:0000313" key="9">
    <source>
        <dbReference type="Proteomes" id="UP000291020"/>
    </source>
</evidence>
<dbReference type="PANTHER" id="PTHR40389">
    <property type="entry name" value="ENDOGENOUS RETROVIRUS GROUP K MEMBER 24 GAG POLYPROTEIN-RELATED"/>
    <property type="match status" value="1"/>
</dbReference>
<evidence type="ECO:0000256" key="5">
    <source>
        <dbReference type="PROSITE-ProRule" id="PRU00047"/>
    </source>
</evidence>
<keyword evidence="2" id="KW-0479">Metal-binding</keyword>
<evidence type="ECO:0000259" key="7">
    <source>
        <dbReference type="PROSITE" id="PS50158"/>
    </source>
</evidence>
<dbReference type="PANTHER" id="PTHR40389:SF2">
    <property type="entry name" value="ENDOGENOUS RETROVIRUS GROUP K MEMBER 24 GAG POLYPROTEIN-RELATED"/>
    <property type="match status" value="1"/>
</dbReference>
<reference evidence="8" key="3">
    <citation type="submission" date="2025-09" db="UniProtKB">
        <authorList>
            <consortium name="Ensembl"/>
        </authorList>
    </citation>
    <scope>IDENTIFICATION</scope>
</reference>
<feature type="region of interest" description="Disordered" evidence="6">
    <location>
        <begin position="644"/>
        <end position="689"/>
    </location>
</feature>
<name>A0A452GGM3_9SAUR</name>
<reference evidence="8" key="2">
    <citation type="submission" date="2025-08" db="UniProtKB">
        <authorList>
            <consortium name="Ensembl"/>
        </authorList>
    </citation>
    <scope>IDENTIFICATION</scope>
</reference>
<keyword evidence="3 5" id="KW-0863">Zinc-finger</keyword>
<evidence type="ECO:0000256" key="3">
    <source>
        <dbReference type="ARBA" id="ARBA00022771"/>
    </source>
</evidence>
<dbReference type="InterPro" id="IPR038124">
    <property type="entry name" value="B_retro_matrix_sf"/>
</dbReference>
<feature type="domain" description="CCHC-type" evidence="7">
    <location>
        <begin position="619"/>
        <end position="634"/>
    </location>
</feature>
<evidence type="ECO:0000256" key="1">
    <source>
        <dbReference type="ARBA" id="ARBA00022707"/>
    </source>
</evidence>
<accession>A0A452GGM3</accession>
<dbReference type="Pfam" id="PF00607">
    <property type="entry name" value="Gag_p24"/>
    <property type="match status" value="1"/>
</dbReference>
<evidence type="ECO:0000313" key="8">
    <source>
        <dbReference type="Ensembl" id="ENSGAGP00000000725.1"/>
    </source>
</evidence>
<evidence type="ECO:0000256" key="6">
    <source>
        <dbReference type="SAM" id="MobiDB-lite"/>
    </source>
</evidence>
<dbReference type="InterPro" id="IPR001878">
    <property type="entry name" value="Znf_CCHC"/>
</dbReference>
<dbReference type="InterPro" id="IPR036875">
    <property type="entry name" value="Znf_CCHC_sf"/>
</dbReference>
<dbReference type="PROSITE" id="PS50158">
    <property type="entry name" value="ZF_CCHC"/>
    <property type="match status" value="2"/>
</dbReference>
<dbReference type="Proteomes" id="UP000291020">
    <property type="component" value="Unassembled WGS sequence"/>
</dbReference>
<dbReference type="Gene3D" id="1.10.1200.30">
    <property type="match status" value="1"/>
</dbReference>
<dbReference type="SUPFAM" id="SSF57756">
    <property type="entry name" value="Retrovirus zinc finger-like domains"/>
    <property type="match status" value="1"/>
</dbReference>
<keyword evidence="1" id="KW-0449">Lipoprotein</keyword>
<dbReference type="InterPro" id="IPR008919">
    <property type="entry name" value="Retrov_capsid_N"/>
</dbReference>
<dbReference type="Pfam" id="PF00098">
    <property type="entry name" value="zf-CCHC"/>
    <property type="match status" value="1"/>
</dbReference>
<dbReference type="SUPFAM" id="SSF47943">
    <property type="entry name" value="Retrovirus capsid protein, N-terminal core domain"/>
    <property type="match status" value="1"/>
</dbReference>
<dbReference type="GO" id="GO:0008270">
    <property type="term" value="F:zinc ion binding"/>
    <property type="evidence" value="ECO:0007669"/>
    <property type="project" value="UniProtKB-KW"/>
</dbReference>
<dbReference type="Ensembl" id="ENSGAGT00000000816.1">
    <property type="protein sequence ID" value="ENSGAGP00000000725.1"/>
    <property type="gene ID" value="ENSGAGG00000000616.1"/>
</dbReference>
<dbReference type="SUPFAM" id="SSF47353">
    <property type="entry name" value="Retrovirus capsid dimerization domain-like"/>
    <property type="match status" value="1"/>
</dbReference>
<keyword evidence="1" id="KW-0519">Myristate</keyword>
<dbReference type="GO" id="GO:0016032">
    <property type="term" value="P:viral process"/>
    <property type="evidence" value="ECO:0007669"/>
    <property type="project" value="InterPro"/>
</dbReference>
<dbReference type="STRING" id="38772.ENSGAGP00000000725"/>
<dbReference type="AlphaFoldDB" id="A0A452GGM3"/>
<dbReference type="Gene3D" id="1.10.375.10">
    <property type="entry name" value="Human Immunodeficiency Virus Type 1 Capsid Protein"/>
    <property type="match status" value="1"/>
</dbReference>
<dbReference type="InterPro" id="IPR008916">
    <property type="entry name" value="Retrov_capsid_C"/>
</dbReference>
<dbReference type="InterPro" id="IPR045345">
    <property type="entry name" value="Gag_p24_C"/>
</dbReference>
<evidence type="ECO:0000256" key="4">
    <source>
        <dbReference type="ARBA" id="ARBA00022833"/>
    </source>
</evidence>
<sequence>MGSALSAEEKTVHDFLLRIAEKQGEKISPEPLSHLLKWGQRRGFFVTLNTVFDKTVWERLGSDLWESVAHGSKEAVSLSQIWCKTKKIVETLAAEAGVRAAVDDIFRSKKADESPMVLPEPPVVLPVGAKEFFGREEVIVPTAPGCDPDGPDLDPHTVPLPQDSEGSFENMDTDRTPFTESTEFREEMKRQGHQLQEMLDKLSRMAGETSSPQSHLLKTLQGYENYKAKPPDKPLQSSNNMVLCPRCGLWGCDAHCTGGSPPSTHQLPGRPLAAESSKQASPFLTKPLAYSSDAAGMGSPDLVRRWYGLIKEAHIKGEFLPNAFPVITPDSNNPARRQWAPLDWKLVREAQKAIMSYGMNNPYVQSLVEQVFVGQAMCPYDSSKFADMLLTPTQKLLWKDNWSRRVEMAILHNIDLDENNPLRYATQDMLMGSGVYADPQRQARLDPRILQQSQGLALAAFKDVPQMGKLIPPYAKIVQDPSEPYSTFLDRLREAIDRSPNLTAEAKAAVGLDIATQNANAICRRILATLPKTASLTEMVEACNRASVYEETDKAEIHAKAHASALAVALRPLVRPSKPSRPSGVCFACGKPGHMKKDCPSKNIRVGTENATKAFAGTCNRCDKFGHRASECRSCFKKDGMPLQGNGMRSAHRGGAKTQESPNPKPVVWNTLQEPPEEVPEWTWPQQQM</sequence>
<evidence type="ECO:0000256" key="2">
    <source>
        <dbReference type="ARBA" id="ARBA00022723"/>
    </source>
</evidence>
<keyword evidence="9" id="KW-1185">Reference proteome</keyword>